<proteinExistence type="predicted"/>
<evidence type="ECO:0000313" key="1">
    <source>
        <dbReference type="EMBL" id="CAK0797177.1"/>
    </source>
</evidence>
<dbReference type="Proteomes" id="UP001189429">
    <property type="component" value="Unassembled WGS sequence"/>
</dbReference>
<feature type="non-terminal residue" evidence="1">
    <location>
        <position position="1"/>
    </location>
</feature>
<name>A0ABN9PYU3_9DINO</name>
<accession>A0ABN9PYU3</accession>
<dbReference type="EMBL" id="CAUYUJ010001695">
    <property type="protein sequence ID" value="CAK0797177.1"/>
    <property type="molecule type" value="Genomic_DNA"/>
</dbReference>
<organism evidence="1 2">
    <name type="scientific">Prorocentrum cordatum</name>
    <dbReference type="NCBI Taxonomy" id="2364126"/>
    <lineage>
        <taxon>Eukaryota</taxon>
        <taxon>Sar</taxon>
        <taxon>Alveolata</taxon>
        <taxon>Dinophyceae</taxon>
        <taxon>Prorocentrales</taxon>
        <taxon>Prorocentraceae</taxon>
        <taxon>Prorocentrum</taxon>
    </lineage>
</organism>
<reference evidence="1" key="1">
    <citation type="submission" date="2023-10" db="EMBL/GenBank/DDBJ databases">
        <authorList>
            <person name="Chen Y."/>
            <person name="Shah S."/>
            <person name="Dougan E. K."/>
            <person name="Thang M."/>
            <person name="Chan C."/>
        </authorList>
    </citation>
    <scope>NUCLEOTIDE SEQUENCE [LARGE SCALE GENOMIC DNA]</scope>
</reference>
<gene>
    <name evidence="1" type="ORF">PCOR1329_LOCUS6339</name>
</gene>
<comment type="caution">
    <text evidence="1">The sequence shown here is derived from an EMBL/GenBank/DDBJ whole genome shotgun (WGS) entry which is preliminary data.</text>
</comment>
<sequence length="312" mass="34980">DISDRYHLQDWFKGQQLGLSEYYLMVWDTKWALEWPERDMAPGTPNTFLISKSSPTVDFLAEMTHVWPPAPGARVSGADRSRPAGIALVHYDAKRNGPFHDNDDTVARPRPGQASYRVDRTTRKTQYNKVNAAIRDFFSLGWEKAAFWGTALPPIVWTLVFRHKDYDSKARALAVPVQEEAADLLLAQASVILERIIDDQPRADPRTGRPALTPQLADNSPGSVFQRLLPAPREEQLAHICDLHRANDAQRRCALATQNALLTLCHGPPGTGETKDKVKGSVAKSITPAAKYANMYNVSEGDVNTWHVNWFR</sequence>
<keyword evidence="2" id="KW-1185">Reference proteome</keyword>
<feature type="non-terminal residue" evidence="1">
    <location>
        <position position="312"/>
    </location>
</feature>
<evidence type="ECO:0000313" key="2">
    <source>
        <dbReference type="Proteomes" id="UP001189429"/>
    </source>
</evidence>
<protein>
    <submittedName>
        <fullName evidence="1">Uncharacterized protein</fullName>
    </submittedName>
</protein>